<reference evidence="1 2" key="1">
    <citation type="journal article" date="2022" name="DNA Res.">
        <title>Chromosomal-level genome assembly of the orchid tree Bauhinia variegata (Leguminosae; Cercidoideae) supports the allotetraploid origin hypothesis of Bauhinia.</title>
        <authorList>
            <person name="Zhong Y."/>
            <person name="Chen Y."/>
            <person name="Zheng D."/>
            <person name="Pang J."/>
            <person name="Liu Y."/>
            <person name="Luo S."/>
            <person name="Meng S."/>
            <person name="Qian L."/>
            <person name="Wei D."/>
            <person name="Dai S."/>
            <person name="Zhou R."/>
        </authorList>
    </citation>
    <scope>NUCLEOTIDE SEQUENCE [LARGE SCALE GENOMIC DNA]</scope>
    <source>
        <strain evidence="1">BV-YZ2020</strain>
    </source>
</reference>
<organism evidence="1 2">
    <name type="scientific">Bauhinia variegata</name>
    <name type="common">Purple orchid tree</name>
    <name type="synonym">Phanera variegata</name>
    <dbReference type="NCBI Taxonomy" id="167791"/>
    <lineage>
        <taxon>Eukaryota</taxon>
        <taxon>Viridiplantae</taxon>
        <taxon>Streptophyta</taxon>
        <taxon>Embryophyta</taxon>
        <taxon>Tracheophyta</taxon>
        <taxon>Spermatophyta</taxon>
        <taxon>Magnoliopsida</taxon>
        <taxon>eudicotyledons</taxon>
        <taxon>Gunneridae</taxon>
        <taxon>Pentapetalae</taxon>
        <taxon>rosids</taxon>
        <taxon>fabids</taxon>
        <taxon>Fabales</taxon>
        <taxon>Fabaceae</taxon>
        <taxon>Cercidoideae</taxon>
        <taxon>Cercideae</taxon>
        <taxon>Bauhiniinae</taxon>
        <taxon>Bauhinia</taxon>
    </lineage>
</organism>
<dbReference type="Proteomes" id="UP000828941">
    <property type="component" value="Chromosome 13"/>
</dbReference>
<evidence type="ECO:0000313" key="1">
    <source>
        <dbReference type="EMBL" id="KAI4300011.1"/>
    </source>
</evidence>
<sequence>MASLKQALMLFIPLLAFSSTVSSNSEDAGIAVYWGQNMKEGVKEGTLQETCESGSYKYVTLASLTVFGCNRTPRWDFDSHCRGWHCLTKLAPEVEFCQNQDILVFLSIGGMDDYSLCSPEDAKEVANFLWQVFLSGQEIPDHGQGLALNGIVFDIEGKRSNLYYDNLVTELNAFRTQKLFYLTAATGCVIPDYLLDKAIKTGYFDFISVKLYENSTCQFDGSANNLLNSWDIWTRYVPSNAKVFLGITTNPSDNGYIPPEILISILQYLKLSPNYAGINEWDRYSDVQSNPSYSDQVLPYVSKNVLRYVTEKSWL</sequence>
<proteinExistence type="predicted"/>
<keyword evidence="2" id="KW-1185">Reference proteome</keyword>
<comment type="caution">
    <text evidence="1">The sequence shown here is derived from an EMBL/GenBank/DDBJ whole genome shotgun (WGS) entry which is preliminary data.</text>
</comment>
<protein>
    <submittedName>
        <fullName evidence="1">Uncharacterized protein</fullName>
    </submittedName>
</protein>
<dbReference type="EMBL" id="CM039438">
    <property type="protein sequence ID" value="KAI4300011.1"/>
    <property type="molecule type" value="Genomic_DNA"/>
</dbReference>
<gene>
    <name evidence="1" type="ORF">L6164_033431</name>
</gene>
<accession>A0ACB9KRS2</accession>
<evidence type="ECO:0000313" key="2">
    <source>
        <dbReference type="Proteomes" id="UP000828941"/>
    </source>
</evidence>
<name>A0ACB9KRS2_BAUVA</name>